<proteinExistence type="predicted"/>
<gene>
    <name evidence="1" type="ORF">AWRI1631_51680</name>
</gene>
<comment type="caution">
    <text evidence="1">The sequence shown here is derived from an EMBL/GenBank/DDBJ whole genome shotgun (WGS) entry which is preliminary data.</text>
</comment>
<evidence type="ECO:0000313" key="1">
    <source>
        <dbReference type="EMBL" id="EDZ72565.1"/>
    </source>
</evidence>
<protein>
    <submittedName>
        <fullName evidence="1">Uncharacterized protein</fullName>
    </submittedName>
</protein>
<dbReference type="Proteomes" id="UP000008988">
    <property type="component" value="Unassembled WGS sequence"/>
</dbReference>
<dbReference type="AlphaFoldDB" id="B5VHM9"/>
<reference evidence="1 2" key="1">
    <citation type="journal article" date="2008" name="FEMS Yeast Res.">
        <title>Comparative genome analysis of a Saccharomyces cerevisiae wine strain.</title>
        <authorList>
            <person name="Borneman A.R."/>
            <person name="Forgan A.H."/>
            <person name="Pretorius I.S."/>
            <person name="Chambers P.J."/>
        </authorList>
    </citation>
    <scope>NUCLEOTIDE SEQUENCE [LARGE SCALE GENOMIC DNA]</scope>
    <source>
        <strain evidence="1 2">AWRI1631</strain>
    </source>
</reference>
<name>B5VHM9_YEAS6</name>
<evidence type="ECO:0000313" key="2">
    <source>
        <dbReference type="Proteomes" id="UP000008988"/>
    </source>
</evidence>
<dbReference type="EMBL" id="ABSV01000704">
    <property type="protein sequence ID" value="EDZ72565.1"/>
    <property type="molecule type" value="Genomic_DNA"/>
</dbReference>
<organism evidence="1 2">
    <name type="scientific">Saccharomyces cerevisiae (strain AWRI1631)</name>
    <name type="common">Baker's yeast</name>
    <dbReference type="NCBI Taxonomy" id="545124"/>
    <lineage>
        <taxon>Eukaryota</taxon>
        <taxon>Fungi</taxon>
        <taxon>Dikarya</taxon>
        <taxon>Ascomycota</taxon>
        <taxon>Saccharomycotina</taxon>
        <taxon>Saccharomycetes</taxon>
        <taxon>Saccharomycetales</taxon>
        <taxon>Saccharomycetaceae</taxon>
        <taxon>Saccharomyces</taxon>
    </lineage>
</organism>
<sequence length="48" mass="5893">MKLYLLVVQQEFQKYKNWFLIFSMVKNQTVRLTLMRPSLMVLPYRLPS</sequence>
<accession>B5VHM9</accession>